<evidence type="ECO:0000313" key="3">
    <source>
        <dbReference type="EMBL" id="MCU6794928.1"/>
    </source>
</evidence>
<reference evidence="3 4" key="1">
    <citation type="submission" date="2022-09" db="EMBL/GenBank/DDBJ databases">
        <authorList>
            <person name="Han X.L."/>
            <person name="Wang Q."/>
            <person name="Lu T."/>
        </authorList>
    </citation>
    <scope>NUCLEOTIDE SEQUENCE [LARGE SCALE GENOMIC DNA]</scope>
    <source>
        <strain evidence="3 4">WQ 127069</strain>
    </source>
</reference>
<dbReference type="CDD" id="cd00093">
    <property type="entry name" value="HTH_XRE"/>
    <property type="match status" value="1"/>
</dbReference>
<dbReference type="InterPro" id="IPR010982">
    <property type="entry name" value="Lambda_DNA-bd_dom_sf"/>
</dbReference>
<evidence type="ECO:0000259" key="2">
    <source>
        <dbReference type="PROSITE" id="PS50943"/>
    </source>
</evidence>
<accession>A0ABT2UJV9</accession>
<keyword evidence="4" id="KW-1185">Reference proteome</keyword>
<dbReference type="SMART" id="SM00530">
    <property type="entry name" value="HTH_XRE"/>
    <property type="match status" value="1"/>
</dbReference>
<dbReference type="SUPFAM" id="SSF47413">
    <property type="entry name" value="lambda repressor-like DNA-binding domains"/>
    <property type="match status" value="1"/>
</dbReference>
<dbReference type="PANTHER" id="PTHR46797:SF1">
    <property type="entry name" value="METHYLPHOSPHONATE SYNTHASE"/>
    <property type="match status" value="1"/>
</dbReference>
<gene>
    <name evidence="3" type="ORF">OB236_22735</name>
</gene>
<organism evidence="3 4">
    <name type="scientific">Paenibacillus baimaensis</name>
    <dbReference type="NCBI Taxonomy" id="2982185"/>
    <lineage>
        <taxon>Bacteria</taxon>
        <taxon>Bacillati</taxon>
        <taxon>Bacillota</taxon>
        <taxon>Bacilli</taxon>
        <taxon>Bacillales</taxon>
        <taxon>Paenibacillaceae</taxon>
        <taxon>Paenibacillus</taxon>
    </lineage>
</organism>
<dbReference type="InterPro" id="IPR050807">
    <property type="entry name" value="TransReg_Diox_bact_type"/>
</dbReference>
<dbReference type="InterPro" id="IPR001387">
    <property type="entry name" value="Cro/C1-type_HTH"/>
</dbReference>
<dbReference type="Gene3D" id="1.10.260.40">
    <property type="entry name" value="lambda repressor-like DNA-binding domains"/>
    <property type="match status" value="1"/>
</dbReference>
<sequence length="69" mass="7605">MESYAIAQRIRAFRKLKGFTQTELADQLDVSIAVLGAIERGTRSPDAQIISKISEVLGIDPEELFPTAK</sequence>
<dbReference type="Pfam" id="PF01381">
    <property type="entry name" value="HTH_3"/>
    <property type="match status" value="1"/>
</dbReference>
<evidence type="ECO:0000313" key="4">
    <source>
        <dbReference type="Proteomes" id="UP001652445"/>
    </source>
</evidence>
<feature type="domain" description="HTH cro/C1-type" evidence="2">
    <location>
        <begin position="10"/>
        <end position="64"/>
    </location>
</feature>
<keyword evidence="1" id="KW-0238">DNA-binding</keyword>
<dbReference type="PANTHER" id="PTHR46797">
    <property type="entry name" value="HTH-TYPE TRANSCRIPTIONAL REGULATOR"/>
    <property type="match status" value="1"/>
</dbReference>
<dbReference type="Proteomes" id="UP001652445">
    <property type="component" value="Unassembled WGS sequence"/>
</dbReference>
<name>A0ABT2UJV9_9BACL</name>
<dbReference type="PROSITE" id="PS50943">
    <property type="entry name" value="HTH_CROC1"/>
    <property type="match status" value="1"/>
</dbReference>
<comment type="caution">
    <text evidence="3">The sequence shown here is derived from an EMBL/GenBank/DDBJ whole genome shotgun (WGS) entry which is preliminary data.</text>
</comment>
<evidence type="ECO:0000256" key="1">
    <source>
        <dbReference type="ARBA" id="ARBA00023125"/>
    </source>
</evidence>
<dbReference type="RefSeq" id="WP_076237366.1">
    <property type="nucleotide sequence ID" value="NZ_JAOQIO010000088.1"/>
</dbReference>
<proteinExistence type="predicted"/>
<protein>
    <submittedName>
        <fullName evidence="3">Helix-turn-helix transcriptional regulator</fullName>
    </submittedName>
</protein>
<dbReference type="EMBL" id="JAOQIO010000088">
    <property type="protein sequence ID" value="MCU6794928.1"/>
    <property type="molecule type" value="Genomic_DNA"/>
</dbReference>